<organism evidence="7 8">
    <name type="scientific">Phrynocephalus forsythii</name>
    <dbReference type="NCBI Taxonomy" id="171643"/>
    <lineage>
        <taxon>Eukaryota</taxon>
        <taxon>Metazoa</taxon>
        <taxon>Chordata</taxon>
        <taxon>Craniata</taxon>
        <taxon>Vertebrata</taxon>
        <taxon>Euteleostomi</taxon>
        <taxon>Lepidosauria</taxon>
        <taxon>Squamata</taxon>
        <taxon>Bifurcata</taxon>
        <taxon>Unidentata</taxon>
        <taxon>Episquamata</taxon>
        <taxon>Toxicofera</taxon>
        <taxon>Iguania</taxon>
        <taxon>Acrodonta</taxon>
        <taxon>Agamidae</taxon>
        <taxon>Agaminae</taxon>
        <taxon>Phrynocephalus</taxon>
    </lineage>
</organism>
<evidence type="ECO:0000256" key="2">
    <source>
        <dbReference type="ARBA" id="ARBA00022692"/>
    </source>
</evidence>
<name>A0A9Q1AQB3_9SAUR</name>
<dbReference type="PANTHER" id="PTHR10671">
    <property type="entry name" value="EPITHELIAL MEMBRANE PROTEIN-RELATED"/>
    <property type="match status" value="1"/>
</dbReference>
<sequence>MADYFKHFQRPAIVGLCISAVSQCGPVVWLKSLKITGQLRLGGVLLSCLATCLVVAAVSTEYWVKRFVRGIFIFRGLWKDCQQGKCTPLEQMPSYIGISIFFMLISVAACYGSVIFGTLCLTALPPSKKTSWITLTITLCTISGFTGGIGLFNFMRSATEEPNTFLSWSLAPGWFSVIVVSMAGVCHFVAKNWEEEELAEQLLANTTGFTLQEACTEEGTSEYSLHKKKRRKPESDTSV</sequence>
<feature type="transmembrane region" description="Helical" evidence="6">
    <location>
        <begin position="95"/>
        <end position="120"/>
    </location>
</feature>
<evidence type="ECO:0000256" key="1">
    <source>
        <dbReference type="ARBA" id="ARBA00004141"/>
    </source>
</evidence>
<evidence type="ECO:0000256" key="4">
    <source>
        <dbReference type="ARBA" id="ARBA00023136"/>
    </source>
</evidence>
<feature type="transmembrane region" description="Helical" evidence="6">
    <location>
        <begin position="172"/>
        <end position="190"/>
    </location>
</feature>
<evidence type="ECO:0008006" key="9">
    <source>
        <dbReference type="Google" id="ProtNLM"/>
    </source>
</evidence>
<keyword evidence="4 6" id="KW-0472">Membrane</keyword>
<feature type="region of interest" description="Disordered" evidence="5">
    <location>
        <begin position="219"/>
        <end position="239"/>
    </location>
</feature>
<dbReference type="GO" id="GO:0005886">
    <property type="term" value="C:plasma membrane"/>
    <property type="evidence" value="ECO:0007669"/>
    <property type="project" value="TreeGrafter"/>
</dbReference>
<gene>
    <name evidence="7" type="ORF">JRQ81_011585</name>
</gene>
<feature type="transmembrane region" description="Helical" evidence="6">
    <location>
        <begin position="42"/>
        <end position="64"/>
    </location>
</feature>
<keyword evidence="8" id="KW-1185">Reference proteome</keyword>
<comment type="caution">
    <text evidence="7">The sequence shown here is derived from an EMBL/GenBank/DDBJ whole genome shotgun (WGS) entry which is preliminary data.</text>
</comment>
<proteinExistence type="predicted"/>
<dbReference type="PANTHER" id="PTHR10671:SF108">
    <property type="entry name" value="CLAUDIN FAMILY PROTEIN-RELATED"/>
    <property type="match status" value="1"/>
</dbReference>
<dbReference type="Proteomes" id="UP001142489">
    <property type="component" value="Unassembled WGS sequence"/>
</dbReference>
<keyword evidence="3 6" id="KW-1133">Transmembrane helix</keyword>
<evidence type="ECO:0000313" key="7">
    <source>
        <dbReference type="EMBL" id="KAJ7304063.1"/>
    </source>
</evidence>
<dbReference type="EMBL" id="JAPFRF010000023">
    <property type="protein sequence ID" value="KAJ7304063.1"/>
    <property type="molecule type" value="Genomic_DNA"/>
</dbReference>
<dbReference type="Pfam" id="PF00822">
    <property type="entry name" value="PMP22_Claudin"/>
    <property type="match status" value="1"/>
</dbReference>
<dbReference type="AlphaFoldDB" id="A0A9Q1AQB3"/>
<feature type="transmembrane region" description="Helical" evidence="6">
    <location>
        <begin position="132"/>
        <end position="152"/>
    </location>
</feature>
<dbReference type="Gene3D" id="1.20.140.150">
    <property type="match status" value="1"/>
</dbReference>
<protein>
    <recommendedName>
        <fullName evidence="9">Claudin</fullName>
    </recommendedName>
</protein>
<dbReference type="OrthoDB" id="9049424at2759"/>
<evidence type="ECO:0000256" key="6">
    <source>
        <dbReference type="SAM" id="Phobius"/>
    </source>
</evidence>
<keyword evidence="2 6" id="KW-0812">Transmembrane</keyword>
<dbReference type="InterPro" id="IPR004031">
    <property type="entry name" value="PMP22/EMP/MP20/Claudin"/>
</dbReference>
<reference evidence="7" key="1">
    <citation type="journal article" date="2023" name="DNA Res.">
        <title>Chromosome-level genome assembly of Phrynocephalus forsythii using third-generation DNA sequencing and Hi-C analysis.</title>
        <authorList>
            <person name="Qi Y."/>
            <person name="Zhao W."/>
            <person name="Zhao Y."/>
            <person name="Niu C."/>
            <person name="Cao S."/>
            <person name="Zhang Y."/>
        </authorList>
    </citation>
    <scope>NUCLEOTIDE SEQUENCE</scope>
    <source>
        <tissue evidence="7">Muscle</tissue>
    </source>
</reference>
<evidence type="ECO:0000256" key="3">
    <source>
        <dbReference type="ARBA" id="ARBA00022989"/>
    </source>
</evidence>
<comment type="subcellular location">
    <subcellularLocation>
        <location evidence="1">Membrane</location>
        <topology evidence="1">Multi-pass membrane protein</topology>
    </subcellularLocation>
</comment>
<evidence type="ECO:0000256" key="5">
    <source>
        <dbReference type="SAM" id="MobiDB-lite"/>
    </source>
</evidence>
<evidence type="ECO:0000313" key="8">
    <source>
        <dbReference type="Proteomes" id="UP001142489"/>
    </source>
</evidence>
<dbReference type="InterPro" id="IPR050579">
    <property type="entry name" value="PMP-22/EMP/MP20-like"/>
</dbReference>
<accession>A0A9Q1AQB3</accession>